<feature type="domain" description="ABC3 transporter permease C-terminal" evidence="8">
    <location>
        <begin position="280"/>
        <end position="405"/>
    </location>
</feature>
<feature type="transmembrane region" description="Helical" evidence="7">
    <location>
        <begin position="322"/>
        <end position="349"/>
    </location>
</feature>
<dbReference type="PANTHER" id="PTHR30572:SF4">
    <property type="entry name" value="ABC TRANSPORTER PERMEASE YTRF"/>
    <property type="match status" value="1"/>
</dbReference>
<evidence type="ECO:0000256" key="4">
    <source>
        <dbReference type="ARBA" id="ARBA00022989"/>
    </source>
</evidence>
<sequence length="412" mass="44773">MLVELLKQAYEAMVYNRRRTVITTVGMAWGIATVVLLLAYGAGFGRAIEAIFAQWGTRLMGVFPGRTSEQVGGSKAGVQVRLTQDDVDRLNNTVPGLLNLTPELSKDVPVQNELHSFTWTVIGNRPIAADILKLDIDYGRFFTADDDEQRAHVAVIGSQAKTKLFGGQYPIGQRIRLNGISFTVIGVMQPKMQEADSDVNRQIRIPFNTMGDIKDPKYLDGIWMNYKGDNAAVERAIRTSLAEAHNFRVTDHNAIYMANLEKQLSQFHIVSVALQIMLLFIGALTLGIAGIGLMNIMLVAVQQRTKEIGIEKALGARKRHILVQFLAESLVITSLGGAAGIALAYAVSIGVGRITFYSAMASHATDADIQLLISPTIVIVATGILVVVGVVSGMVPALKAANLNPIEALRYE</sequence>
<keyword evidence="4 7" id="KW-1133">Transmembrane helix</keyword>
<dbReference type="InterPro" id="IPR050250">
    <property type="entry name" value="Macrolide_Exporter_MacB"/>
</dbReference>
<dbReference type="GO" id="GO:0022857">
    <property type="term" value="F:transmembrane transporter activity"/>
    <property type="evidence" value="ECO:0007669"/>
    <property type="project" value="TreeGrafter"/>
</dbReference>
<proteinExistence type="inferred from homology"/>
<keyword evidence="3 7" id="KW-0812">Transmembrane</keyword>
<evidence type="ECO:0000313" key="10">
    <source>
        <dbReference type="EMBL" id="AXC14996.1"/>
    </source>
</evidence>
<comment type="similarity">
    <text evidence="6">Belongs to the ABC-4 integral membrane protein family.</text>
</comment>
<feature type="transmembrane region" description="Helical" evidence="7">
    <location>
        <begin position="369"/>
        <end position="391"/>
    </location>
</feature>
<keyword evidence="5 7" id="KW-0472">Membrane</keyword>
<organism evidence="10 11">
    <name type="scientific">Acidisarcina polymorpha</name>
    <dbReference type="NCBI Taxonomy" id="2211140"/>
    <lineage>
        <taxon>Bacteria</taxon>
        <taxon>Pseudomonadati</taxon>
        <taxon>Acidobacteriota</taxon>
        <taxon>Terriglobia</taxon>
        <taxon>Terriglobales</taxon>
        <taxon>Acidobacteriaceae</taxon>
        <taxon>Acidisarcina</taxon>
    </lineage>
</organism>
<dbReference type="OrthoDB" id="9770099at2"/>
<gene>
    <name evidence="10" type="ORF">ACPOL_5750</name>
</gene>
<dbReference type="InterPro" id="IPR025857">
    <property type="entry name" value="MacB_PCD"/>
</dbReference>
<dbReference type="Proteomes" id="UP000253606">
    <property type="component" value="Chromosome"/>
</dbReference>
<dbReference type="AlphaFoldDB" id="A0A2Z5G8W2"/>
<evidence type="ECO:0000259" key="9">
    <source>
        <dbReference type="Pfam" id="PF12704"/>
    </source>
</evidence>
<keyword evidence="11" id="KW-1185">Reference proteome</keyword>
<comment type="subcellular location">
    <subcellularLocation>
        <location evidence="1">Cell membrane</location>
        <topology evidence="1">Multi-pass membrane protein</topology>
    </subcellularLocation>
</comment>
<reference evidence="10 11" key="1">
    <citation type="journal article" date="2018" name="Front. Microbiol.">
        <title>Hydrolytic Capabilities as a Key to Environmental Success: Chitinolytic and Cellulolytic Acidobacteria From Acidic Sub-arctic Soils and Boreal Peatlands.</title>
        <authorList>
            <person name="Belova S.E."/>
            <person name="Ravin N.V."/>
            <person name="Pankratov T.A."/>
            <person name="Rakitin A.L."/>
            <person name="Ivanova A.A."/>
            <person name="Beletsky A.V."/>
            <person name="Mardanov A.V."/>
            <person name="Sinninghe Damste J.S."/>
            <person name="Dedysh S.N."/>
        </authorList>
    </citation>
    <scope>NUCLEOTIDE SEQUENCE [LARGE SCALE GENOMIC DNA]</scope>
    <source>
        <strain evidence="10 11">SBC82</strain>
    </source>
</reference>
<evidence type="ECO:0000256" key="2">
    <source>
        <dbReference type="ARBA" id="ARBA00022475"/>
    </source>
</evidence>
<dbReference type="EMBL" id="CP030840">
    <property type="protein sequence ID" value="AXC14996.1"/>
    <property type="molecule type" value="Genomic_DNA"/>
</dbReference>
<name>A0A2Z5G8W2_9BACT</name>
<dbReference type="KEGG" id="abas:ACPOL_5750"/>
<dbReference type="Pfam" id="PF12704">
    <property type="entry name" value="MacB_PCD"/>
    <property type="match status" value="1"/>
</dbReference>
<accession>A0A2Z5G8W2</accession>
<dbReference type="GO" id="GO:0005886">
    <property type="term" value="C:plasma membrane"/>
    <property type="evidence" value="ECO:0007669"/>
    <property type="project" value="UniProtKB-SubCell"/>
</dbReference>
<evidence type="ECO:0000256" key="3">
    <source>
        <dbReference type="ARBA" id="ARBA00022692"/>
    </source>
</evidence>
<dbReference type="InterPro" id="IPR003838">
    <property type="entry name" value="ABC3_permease_C"/>
</dbReference>
<protein>
    <submittedName>
        <fullName evidence="10">ABC efflux pump, inner membrane subunit</fullName>
    </submittedName>
</protein>
<dbReference type="Pfam" id="PF02687">
    <property type="entry name" value="FtsX"/>
    <property type="match status" value="1"/>
</dbReference>
<evidence type="ECO:0000259" key="8">
    <source>
        <dbReference type="Pfam" id="PF02687"/>
    </source>
</evidence>
<evidence type="ECO:0000256" key="7">
    <source>
        <dbReference type="SAM" id="Phobius"/>
    </source>
</evidence>
<feature type="transmembrane region" description="Helical" evidence="7">
    <location>
        <begin position="21"/>
        <end position="42"/>
    </location>
</feature>
<keyword evidence="2" id="KW-1003">Cell membrane</keyword>
<feature type="transmembrane region" description="Helical" evidence="7">
    <location>
        <begin position="272"/>
        <end position="301"/>
    </location>
</feature>
<dbReference type="PANTHER" id="PTHR30572">
    <property type="entry name" value="MEMBRANE COMPONENT OF TRANSPORTER-RELATED"/>
    <property type="match status" value="1"/>
</dbReference>
<evidence type="ECO:0000313" key="11">
    <source>
        <dbReference type="Proteomes" id="UP000253606"/>
    </source>
</evidence>
<evidence type="ECO:0000256" key="5">
    <source>
        <dbReference type="ARBA" id="ARBA00023136"/>
    </source>
</evidence>
<evidence type="ECO:0000256" key="6">
    <source>
        <dbReference type="ARBA" id="ARBA00038076"/>
    </source>
</evidence>
<feature type="domain" description="MacB-like periplasmic core" evidence="9">
    <location>
        <begin position="20"/>
        <end position="238"/>
    </location>
</feature>
<evidence type="ECO:0000256" key="1">
    <source>
        <dbReference type="ARBA" id="ARBA00004651"/>
    </source>
</evidence>
<dbReference type="RefSeq" id="WP_114209650.1">
    <property type="nucleotide sequence ID" value="NZ_CP030840.1"/>
</dbReference>